<protein>
    <submittedName>
        <fullName evidence="3">Zinc-ribbon domain-containing protein</fullName>
    </submittedName>
</protein>
<dbReference type="KEGG" id="asem:NNL22_15285"/>
<feature type="region of interest" description="Disordered" evidence="1">
    <location>
        <begin position="47"/>
        <end position="155"/>
    </location>
</feature>
<dbReference type="Proteomes" id="UP001164472">
    <property type="component" value="Chromosome"/>
</dbReference>
<reference evidence="3" key="1">
    <citation type="submission" date="2022-07" db="EMBL/GenBank/DDBJ databases">
        <title>Alkalimarinus sp. nov., isolated from gut of a Alitta virens.</title>
        <authorList>
            <person name="Yang A.I."/>
            <person name="Shin N.-R."/>
        </authorList>
    </citation>
    <scope>NUCLEOTIDE SEQUENCE</scope>
    <source>
        <strain evidence="3">FA028</strain>
    </source>
</reference>
<dbReference type="Pfam" id="PF13719">
    <property type="entry name" value="Zn_ribbon_5"/>
    <property type="match status" value="1"/>
</dbReference>
<dbReference type="Pfam" id="PF11906">
    <property type="entry name" value="DUF3426"/>
    <property type="match status" value="1"/>
</dbReference>
<dbReference type="RefSeq" id="WP_251812456.1">
    <property type="nucleotide sequence ID" value="NZ_CP101527.1"/>
</dbReference>
<feature type="domain" description="Zinc finger/thioredoxin putative" evidence="2">
    <location>
        <begin position="7"/>
        <end position="41"/>
    </location>
</feature>
<evidence type="ECO:0000313" key="4">
    <source>
        <dbReference type="Proteomes" id="UP001164472"/>
    </source>
</evidence>
<feature type="compositionally biased region" description="Low complexity" evidence="1">
    <location>
        <begin position="197"/>
        <end position="217"/>
    </location>
</feature>
<feature type="compositionally biased region" description="Polar residues" evidence="1">
    <location>
        <begin position="63"/>
        <end position="77"/>
    </location>
</feature>
<keyword evidence="4" id="KW-1185">Reference proteome</keyword>
<evidence type="ECO:0000259" key="2">
    <source>
        <dbReference type="Pfam" id="PF13719"/>
    </source>
</evidence>
<feature type="compositionally biased region" description="Basic and acidic residues" evidence="1">
    <location>
        <begin position="125"/>
        <end position="149"/>
    </location>
</feature>
<name>A0A9E8HKC4_9ALTE</name>
<gene>
    <name evidence="3" type="ORF">NNL22_15285</name>
</gene>
<dbReference type="InterPro" id="IPR011723">
    <property type="entry name" value="Znf/thioredoxin_put"/>
</dbReference>
<organism evidence="3 4">
    <name type="scientific">Alkalimarinus sediminis</name>
    <dbReference type="NCBI Taxonomy" id="1632866"/>
    <lineage>
        <taxon>Bacteria</taxon>
        <taxon>Pseudomonadati</taxon>
        <taxon>Pseudomonadota</taxon>
        <taxon>Gammaproteobacteria</taxon>
        <taxon>Alteromonadales</taxon>
        <taxon>Alteromonadaceae</taxon>
        <taxon>Alkalimarinus</taxon>
    </lineage>
</organism>
<dbReference type="InterPro" id="IPR021834">
    <property type="entry name" value="DUF3426"/>
</dbReference>
<feature type="compositionally biased region" description="Acidic residues" evidence="1">
    <location>
        <begin position="84"/>
        <end position="103"/>
    </location>
</feature>
<feature type="compositionally biased region" description="Low complexity" evidence="1">
    <location>
        <begin position="48"/>
        <end position="62"/>
    </location>
</feature>
<feature type="region of interest" description="Disordered" evidence="1">
    <location>
        <begin position="185"/>
        <end position="237"/>
    </location>
</feature>
<evidence type="ECO:0000313" key="3">
    <source>
        <dbReference type="EMBL" id="UZW74371.1"/>
    </source>
</evidence>
<dbReference type="AlphaFoldDB" id="A0A9E8HKC4"/>
<feature type="compositionally biased region" description="Low complexity" evidence="1">
    <location>
        <begin position="110"/>
        <end position="121"/>
    </location>
</feature>
<proteinExistence type="predicted"/>
<dbReference type="EMBL" id="CP101527">
    <property type="protein sequence ID" value="UZW74371.1"/>
    <property type="molecule type" value="Genomic_DNA"/>
</dbReference>
<evidence type="ECO:0000256" key="1">
    <source>
        <dbReference type="SAM" id="MobiDB-lite"/>
    </source>
</evidence>
<dbReference type="NCBIfam" id="TIGR02098">
    <property type="entry name" value="MJ0042_CXXC"/>
    <property type="match status" value="1"/>
</dbReference>
<accession>A0A9E8HKC4</accession>
<sequence length="418" mass="45975">MSNTHLTQCPHCQATFKVQDQHLNAAGGKVRCGSCLEVFNALESLIEPTPTNAPTSNPASSTEKPQPSPDTTSSTQEASHESQAEEDDLIFADNPDEDSEDEGYTGPGTFSSELSDSFLELGEGGDNHFIDHSLEDDLDKPDRNKKPSSDESWAEQMLEEIETTPTDTVEQKTSSETQFSAEFAALDQDSSNSAKQEPSISSPEAETSETSSDSTSEAADDSHSAATPSYENADLSHQYRNLQADPLDLPRASDRSFLGTCIWTILNLSLLVTLLAQLAWFHYDKLAQFEQLRPIYEKGCQLVGCKLPDLVDTTKIKSQNLVVRSHPTARKALIIDAVIVNQAPFDQPFPNLALYFSDLNNKVIAQRLFEPSDYIAGEIKNWSSMPKNTPIHISIEILDPGKNAVNYSVGFFKHTPKN</sequence>